<dbReference type="EMBL" id="JAJNAY010000001">
    <property type="protein sequence ID" value="MCD1117943.1"/>
    <property type="molecule type" value="Genomic_DNA"/>
</dbReference>
<dbReference type="Proteomes" id="UP001108025">
    <property type="component" value="Unassembled WGS sequence"/>
</dbReference>
<name>A0A9Q3YWF4_9FLAO</name>
<dbReference type="Pfam" id="PF20009">
    <property type="entry name" value="GEVED"/>
    <property type="match status" value="1"/>
</dbReference>
<evidence type="ECO:0000313" key="3">
    <source>
        <dbReference type="EMBL" id="MCD1117943.1"/>
    </source>
</evidence>
<protein>
    <submittedName>
        <fullName evidence="3">T9SS type A sorting domain-containing protein</fullName>
    </submittedName>
</protein>
<dbReference type="AlphaFoldDB" id="A0A9Q3YWF4"/>
<dbReference type="RefSeq" id="WP_230670176.1">
    <property type="nucleotide sequence ID" value="NZ_JAJNAY010000001.1"/>
</dbReference>
<dbReference type="PROSITE" id="PS50853">
    <property type="entry name" value="FN3"/>
    <property type="match status" value="1"/>
</dbReference>
<proteinExistence type="predicted"/>
<dbReference type="NCBIfam" id="TIGR04183">
    <property type="entry name" value="Por_Secre_tail"/>
    <property type="match status" value="1"/>
</dbReference>
<evidence type="ECO:0000259" key="2">
    <source>
        <dbReference type="PROSITE" id="PS50853"/>
    </source>
</evidence>
<gene>
    <name evidence="3" type="ORF">LO744_13860</name>
</gene>
<sequence length="1161" mass="124711">MMTNRFFKLLKKTATKTKLSLIGALVLSGWQINAQTVSLYSFSQSSGTYTTLSNPTNIAVATASSGAGFLDENVYTLDNVIPFQFSFNGSTYNSVKVHANGFISFGATTSNSTDPISSGLAYSGVISPLGADLASMFDINNLSSSIDYSVVGTAPNREFIVQWSHFRPYSSNPTANTYHDWNFQARLHENGTIKYVYSMAYQGTPGATNAKVGLRGTASNDYVNRTASGNTSSNWNNSTAGTNSSSGMATNYNFLPSQGLTFMWTPPSACVAPTSQPTGINLTNTGIIINGSFTASSPAADKYLILRNLAGTTPNAPVNGTVYSTGNNTSLNSYVAYYGANTTFENNYNHGIKGNNQYTYTIYSVSSNCSNGPLYNVQNPLTANITNCPISVSGITTSNVATNSFNVNWSASENGTANMINTVLEVATDSNFTNMVAGSPFTLPITTVSQAISSLQPNIQYYIRGKNVSTQCESSYSSTSTVYTTCLATSAFNENFDSVTGTSNLPNCWSKILTSNNSSTPTISLTTTDNFSAPNNISFYGNGATTTDAATKIILVSPELNNINSGTHRLRFKARRTAADTKVQIVALTGNTASANVEIIQTLPLTTSYEEYVVYINNYSGSANYLGIRRYDGGTWSYMYVDDVIWEPIPSCPELATITLNSTTPVGANISWVNVNNQQPANGYEYIVTTTNTAPANSAALTTLATGTNSVDLNSLANGTYYFWIRRLCSATEKSPWKSISFTTIPTAPAPWKEEFLTSNFPNGWTNGTSPQSFILGTARGATGNGVSANNLYKNMHGNATSGTFSTITVGPLNAADYTFSFDYKQSNYNNPYAPLTNWGNFEVQVSTDFGTTWATLGTVDNEAGTGNYITKTYSLANYLNQYVKIRINANRTAGDYDLSFDNFEIKSPGNSNPFCLPTYQYNSDGNMITKVTFSTIDNTSPATSGTTPSYEDFTAISTDINQGNTYQISVKGPSSTFPSDVMAYIDFNHNGIFDDAGESFYIGQLTSANPANANTITSNISIPSTAVLGNTKMRIVKNTNVAAYSNPSAPNSISGPCATDLRSGQVEDYAVNIVAGSLSTTESNISKGGIRIYPNPTTSIIKIDSKEKIKSFELYNISGQLVKKGGKVEEISLENNASGVYIIKITLENNEINVSKVIKK</sequence>
<comment type="caution">
    <text evidence="3">The sequence shown here is derived from an EMBL/GenBank/DDBJ whole genome shotgun (WGS) entry which is preliminary data.</text>
</comment>
<keyword evidence="1" id="KW-0732">Signal</keyword>
<dbReference type="InterPro" id="IPR003961">
    <property type="entry name" value="FN3_dom"/>
</dbReference>
<dbReference type="InterPro" id="IPR026444">
    <property type="entry name" value="Secre_tail"/>
</dbReference>
<reference evidence="3" key="1">
    <citation type="submission" date="2021-11" db="EMBL/GenBank/DDBJ databases">
        <title>Description of novel Chryseobacterium species.</title>
        <authorList>
            <person name="Saticioglu I.B."/>
            <person name="Ay H."/>
            <person name="Altun S."/>
            <person name="Duman M."/>
        </authorList>
    </citation>
    <scope>NUCLEOTIDE SEQUENCE</scope>
    <source>
        <strain evidence="3">C-17</strain>
    </source>
</reference>
<dbReference type="Pfam" id="PF18962">
    <property type="entry name" value="Por_Secre_tail"/>
    <property type="match status" value="1"/>
</dbReference>
<accession>A0A9Q3YWF4</accession>
<dbReference type="InterPro" id="IPR045474">
    <property type="entry name" value="GEVED"/>
</dbReference>
<feature type="domain" description="Fibronectin type-III" evidence="2">
    <location>
        <begin position="391"/>
        <end position="488"/>
    </location>
</feature>
<evidence type="ECO:0000313" key="4">
    <source>
        <dbReference type="Proteomes" id="UP001108025"/>
    </source>
</evidence>
<evidence type="ECO:0000256" key="1">
    <source>
        <dbReference type="ARBA" id="ARBA00022729"/>
    </source>
</evidence>
<dbReference type="Gene3D" id="2.60.120.200">
    <property type="match status" value="1"/>
</dbReference>
<organism evidence="3 4">
    <name type="scientific">Chryseobacterium turcicum</name>
    <dbReference type="NCBI Taxonomy" id="2898076"/>
    <lineage>
        <taxon>Bacteria</taxon>
        <taxon>Pseudomonadati</taxon>
        <taxon>Bacteroidota</taxon>
        <taxon>Flavobacteriia</taxon>
        <taxon>Flavobacteriales</taxon>
        <taxon>Weeksellaceae</taxon>
        <taxon>Chryseobacterium group</taxon>
        <taxon>Chryseobacterium</taxon>
    </lineage>
</organism>
<keyword evidence="4" id="KW-1185">Reference proteome</keyword>